<proteinExistence type="predicted"/>
<dbReference type="CDD" id="cd04301">
    <property type="entry name" value="NAT_SF"/>
    <property type="match status" value="1"/>
</dbReference>
<keyword evidence="5" id="KW-1185">Reference proteome</keyword>
<evidence type="ECO:0000313" key="5">
    <source>
        <dbReference type="Proteomes" id="UP001316189"/>
    </source>
</evidence>
<evidence type="ECO:0000313" key="4">
    <source>
        <dbReference type="EMBL" id="UUI76623.1"/>
    </source>
</evidence>
<evidence type="ECO:0000256" key="1">
    <source>
        <dbReference type="ARBA" id="ARBA00022679"/>
    </source>
</evidence>
<dbReference type="EMBL" id="CP101988">
    <property type="protein sequence ID" value="UUI76623.1"/>
    <property type="molecule type" value="Genomic_DNA"/>
</dbReference>
<reference evidence="4 5" key="1">
    <citation type="submission" date="2022-07" db="EMBL/GenBank/DDBJ databases">
        <title>Novel species in genus cellulomonas.</title>
        <authorList>
            <person name="Ye L."/>
        </authorList>
    </citation>
    <scope>NUCLEOTIDE SEQUENCE [LARGE SCALE GENOMIC DNA]</scope>
    <source>
        <strain evidence="5">zg-Y338</strain>
    </source>
</reference>
<dbReference type="Proteomes" id="UP001316189">
    <property type="component" value="Chromosome"/>
</dbReference>
<dbReference type="PANTHER" id="PTHR43877:SF1">
    <property type="entry name" value="ACETYLTRANSFERASE"/>
    <property type="match status" value="1"/>
</dbReference>
<dbReference type="EC" id="2.3.1.-" evidence="4"/>
<dbReference type="RefSeq" id="WP_227568906.1">
    <property type="nucleotide sequence ID" value="NZ_CP101988.1"/>
</dbReference>
<dbReference type="PROSITE" id="PS51186">
    <property type="entry name" value="GNAT"/>
    <property type="match status" value="1"/>
</dbReference>
<dbReference type="PANTHER" id="PTHR43877">
    <property type="entry name" value="AMINOALKYLPHOSPHONATE N-ACETYLTRANSFERASE-RELATED-RELATED"/>
    <property type="match status" value="1"/>
</dbReference>
<dbReference type="GO" id="GO:0016746">
    <property type="term" value="F:acyltransferase activity"/>
    <property type="evidence" value="ECO:0007669"/>
    <property type="project" value="UniProtKB-KW"/>
</dbReference>
<dbReference type="InterPro" id="IPR000182">
    <property type="entry name" value="GNAT_dom"/>
</dbReference>
<feature type="domain" description="N-acetyltransferase" evidence="3">
    <location>
        <begin position="1"/>
        <end position="158"/>
    </location>
</feature>
<organism evidence="4 5">
    <name type="scientific">Cellulomonas chengniuliangii</name>
    <dbReference type="NCBI Taxonomy" id="2968084"/>
    <lineage>
        <taxon>Bacteria</taxon>
        <taxon>Bacillati</taxon>
        <taxon>Actinomycetota</taxon>
        <taxon>Actinomycetes</taxon>
        <taxon>Micrococcales</taxon>
        <taxon>Cellulomonadaceae</taxon>
        <taxon>Cellulomonas</taxon>
    </lineage>
</organism>
<protein>
    <submittedName>
        <fullName evidence="4">GNAT family N-acetyltransferase</fullName>
        <ecNumber evidence="4">2.3.1.-</ecNumber>
    </submittedName>
</protein>
<evidence type="ECO:0000256" key="2">
    <source>
        <dbReference type="ARBA" id="ARBA00023315"/>
    </source>
</evidence>
<dbReference type="Gene3D" id="3.40.630.30">
    <property type="match status" value="1"/>
</dbReference>
<dbReference type="Pfam" id="PF00583">
    <property type="entry name" value="Acetyltransf_1"/>
    <property type="match status" value="1"/>
</dbReference>
<dbReference type="InterPro" id="IPR050832">
    <property type="entry name" value="Bact_Acetyltransf"/>
</dbReference>
<gene>
    <name evidence="4" type="ORF">NP064_07000</name>
</gene>
<name>A0ABY5L446_9CELL</name>
<dbReference type="SUPFAM" id="SSF55729">
    <property type="entry name" value="Acyl-CoA N-acyltransferases (Nat)"/>
    <property type="match status" value="1"/>
</dbReference>
<keyword evidence="1 4" id="KW-0808">Transferase</keyword>
<sequence>MRPAEPADIPALVELCLAARSESTMGAQLCSDDGERLRDQLGALLASRGGQLLVALLDGEPVGLLLGQLVGPGPFTDLVSLNLEAIYVAPRARRRGLGHALMAGALEVAEAGGATEVYAAPLPGARGMQRFFVRLGFAPAAAHRVVSTSALQRRLVAETAGAQSRRGAGRGIEDLIARRRQVRAASRDAGVARTAQAAAGQRSRAAITMQVNRAVQTRRDSESSTTIS</sequence>
<keyword evidence="2 4" id="KW-0012">Acyltransferase</keyword>
<dbReference type="InterPro" id="IPR016181">
    <property type="entry name" value="Acyl_CoA_acyltransferase"/>
</dbReference>
<accession>A0ABY5L446</accession>
<evidence type="ECO:0000259" key="3">
    <source>
        <dbReference type="PROSITE" id="PS51186"/>
    </source>
</evidence>